<dbReference type="EMBL" id="JAKIJS010000001">
    <property type="protein sequence ID" value="MCF6137112.1"/>
    <property type="molecule type" value="Genomic_DNA"/>
</dbReference>
<dbReference type="Proteomes" id="UP001649381">
    <property type="component" value="Unassembled WGS sequence"/>
</dbReference>
<organism evidence="1 2">
    <name type="scientific">Pseudalkalibacillus berkeleyi</name>
    <dbReference type="NCBI Taxonomy" id="1069813"/>
    <lineage>
        <taxon>Bacteria</taxon>
        <taxon>Bacillati</taxon>
        <taxon>Bacillota</taxon>
        <taxon>Bacilli</taxon>
        <taxon>Bacillales</taxon>
        <taxon>Fictibacillaceae</taxon>
        <taxon>Pseudalkalibacillus</taxon>
    </lineage>
</organism>
<dbReference type="InterPro" id="IPR013367">
    <property type="entry name" value="Flagellar_put"/>
</dbReference>
<evidence type="ECO:0000313" key="1">
    <source>
        <dbReference type="EMBL" id="MCF6137112.1"/>
    </source>
</evidence>
<keyword evidence="2" id="KW-1185">Reference proteome</keyword>
<protein>
    <recommendedName>
        <fullName evidence="3">Flagellar protein</fullName>
    </recommendedName>
</protein>
<dbReference type="NCBIfam" id="TIGR02530">
    <property type="entry name" value="flg_new"/>
    <property type="match status" value="1"/>
</dbReference>
<name>A0ABS9GWD8_9BACL</name>
<gene>
    <name evidence="1" type="ORF">L2716_05160</name>
</gene>
<sequence>MQRIYQSPITSSIQPNSKVVASNKRDTSTFKDYLHGQVKELKVSKHAGTRLAERNINIDQPTWDRISIKLSEANDKGIKDSLVLVGEAALVVNTDNNTVITAMNRKEASDHIFSNINGAIVLN</sequence>
<evidence type="ECO:0000313" key="2">
    <source>
        <dbReference type="Proteomes" id="UP001649381"/>
    </source>
</evidence>
<proteinExistence type="predicted"/>
<evidence type="ECO:0008006" key="3">
    <source>
        <dbReference type="Google" id="ProtNLM"/>
    </source>
</evidence>
<accession>A0ABS9GWD8</accession>
<reference evidence="1 2" key="1">
    <citation type="submission" date="2022-01" db="EMBL/GenBank/DDBJ databases">
        <title>Alkalihalobacillus sp. EGI L200015, a novel bacterium isolated from a salt lake sediment.</title>
        <authorList>
            <person name="Gao L."/>
            <person name="Fang B.-Z."/>
            <person name="Li W.-J."/>
        </authorList>
    </citation>
    <scope>NUCLEOTIDE SEQUENCE [LARGE SCALE GENOMIC DNA]</scope>
    <source>
        <strain evidence="1 2">KCTC 12718</strain>
    </source>
</reference>
<comment type="caution">
    <text evidence="1">The sequence shown here is derived from an EMBL/GenBank/DDBJ whole genome shotgun (WGS) entry which is preliminary data.</text>
</comment>
<dbReference type="RefSeq" id="WP_236332428.1">
    <property type="nucleotide sequence ID" value="NZ_JAKIJS010000001.1"/>
</dbReference>
<dbReference type="Pfam" id="PF12611">
    <property type="entry name" value="Flagellar_put"/>
    <property type="match status" value="1"/>
</dbReference>